<feature type="region of interest" description="Disordered" evidence="1">
    <location>
        <begin position="603"/>
        <end position="652"/>
    </location>
</feature>
<dbReference type="Proteomes" id="UP000306102">
    <property type="component" value="Unassembled WGS sequence"/>
</dbReference>
<protein>
    <submittedName>
        <fullName evidence="2">Uncharacterized protein</fullName>
    </submittedName>
</protein>
<sequence length="789" mass="87234">MKLRSCTHLHFIKAIKAGLVKSICNVNSHGRPALVFKTLKDIYESGDAKKLNSFSTLQSQDTADMVFECDTAKTESPCLVVVERKTKKRDINSDEFNYNSDDDGEDSVSDDLLFVKMTLQQLKEQCKTKKRKVLHSTCLTRNQYYTDWQPEEDECDLEEPISIWKSKLPNNLKGKRKRAKKCASSSQTAVSVKSDQFLSAEDSLQSSGYSSSPIHIKAEVSETDYTECRNMICVADDLSIGCSELVGLSGKVSGEISDAVRIVSESGKQISLAEECQSCVVNEVSCDFLDPIEPTFVLPSIGGETMEVDNLEKSFQLSPVLPTSEDKEGYIEHPHLEESSPETIFPVMDQSSDMSNNSPNCSSVHEISRQTSGISGVQVPEMAMDNSLFRMELYSAGDPCKFENDINENFPLNLVNDSQSSPLSNCSSSWNSNPCLSPEIVLVSVEDDLPATEKPPVTSVSTDAVRSCLNPDEIPVAFEGGSTIIEEKQPPRSAPDDAESNSTNRNHHFDGAHELSVTEMKNYHHLEKMHPPERLLSTRKAISPTSQEKLCQAMKGVELHEDLDHYKCKEKLQLGKEAENNASPVGLHAEGAKVNVNLEGLGDVSRAKGTTSPQKITKKLKNDRKGSPPNGIRKGPHLSRSPPHVSTRATSIQNCSESAIAFSERQMHGIERLAMKLMQELNSMKDIVEGNLHSEASPTTLLKYDVDQVKTAIKSATKVEETTKKWLSMMARDCNRFCKLVRLNEKDDIAPGNGIHKERRKITFADEAGGVLCHVKFFEDSVASPDSKS</sequence>
<evidence type="ECO:0000313" key="2">
    <source>
        <dbReference type="EMBL" id="THG18804.1"/>
    </source>
</evidence>
<organism evidence="2 3">
    <name type="scientific">Camellia sinensis var. sinensis</name>
    <name type="common">China tea</name>
    <dbReference type="NCBI Taxonomy" id="542762"/>
    <lineage>
        <taxon>Eukaryota</taxon>
        <taxon>Viridiplantae</taxon>
        <taxon>Streptophyta</taxon>
        <taxon>Embryophyta</taxon>
        <taxon>Tracheophyta</taxon>
        <taxon>Spermatophyta</taxon>
        <taxon>Magnoliopsida</taxon>
        <taxon>eudicotyledons</taxon>
        <taxon>Gunneridae</taxon>
        <taxon>Pentapetalae</taxon>
        <taxon>asterids</taxon>
        <taxon>Ericales</taxon>
        <taxon>Theaceae</taxon>
        <taxon>Camellia</taxon>
    </lineage>
</organism>
<evidence type="ECO:0000256" key="1">
    <source>
        <dbReference type="SAM" id="MobiDB-lite"/>
    </source>
</evidence>
<evidence type="ECO:0000313" key="3">
    <source>
        <dbReference type="Proteomes" id="UP000306102"/>
    </source>
</evidence>
<dbReference type="EMBL" id="SDRB02002808">
    <property type="protein sequence ID" value="THG18804.1"/>
    <property type="molecule type" value="Genomic_DNA"/>
</dbReference>
<proteinExistence type="predicted"/>
<keyword evidence="3" id="KW-1185">Reference proteome</keyword>
<comment type="caution">
    <text evidence="2">The sequence shown here is derived from an EMBL/GenBank/DDBJ whole genome shotgun (WGS) entry which is preliminary data.</text>
</comment>
<feature type="region of interest" description="Disordered" evidence="1">
    <location>
        <begin position="486"/>
        <end position="509"/>
    </location>
</feature>
<reference evidence="2 3" key="1">
    <citation type="journal article" date="2018" name="Proc. Natl. Acad. Sci. U.S.A.">
        <title>Draft genome sequence of Camellia sinensis var. sinensis provides insights into the evolution of the tea genome and tea quality.</title>
        <authorList>
            <person name="Wei C."/>
            <person name="Yang H."/>
            <person name="Wang S."/>
            <person name="Zhao J."/>
            <person name="Liu C."/>
            <person name="Gao L."/>
            <person name="Xia E."/>
            <person name="Lu Y."/>
            <person name="Tai Y."/>
            <person name="She G."/>
            <person name="Sun J."/>
            <person name="Cao H."/>
            <person name="Tong W."/>
            <person name="Gao Q."/>
            <person name="Li Y."/>
            <person name="Deng W."/>
            <person name="Jiang X."/>
            <person name="Wang W."/>
            <person name="Chen Q."/>
            <person name="Zhang S."/>
            <person name="Li H."/>
            <person name="Wu J."/>
            <person name="Wang P."/>
            <person name="Li P."/>
            <person name="Shi C."/>
            <person name="Zheng F."/>
            <person name="Jian J."/>
            <person name="Huang B."/>
            <person name="Shan D."/>
            <person name="Shi M."/>
            <person name="Fang C."/>
            <person name="Yue Y."/>
            <person name="Li F."/>
            <person name="Li D."/>
            <person name="Wei S."/>
            <person name="Han B."/>
            <person name="Jiang C."/>
            <person name="Yin Y."/>
            <person name="Xia T."/>
            <person name="Zhang Z."/>
            <person name="Bennetzen J.L."/>
            <person name="Zhao S."/>
            <person name="Wan X."/>
        </authorList>
    </citation>
    <scope>NUCLEOTIDE SEQUENCE [LARGE SCALE GENOMIC DNA]</scope>
    <source>
        <strain evidence="3">cv. Shuchazao</strain>
        <tissue evidence="2">Leaf</tissue>
    </source>
</reference>
<accession>A0A4S4ER09</accession>
<dbReference type="AlphaFoldDB" id="A0A4S4ER09"/>
<dbReference type="PANTHER" id="PTHR34461">
    <property type="entry name" value="EXPRESSED PROTEIN"/>
    <property type="match status" value="1"/>
</dbReference>
<gene>
    <name evidence="2" type="ORF">TEA_001193</name>
</gene>
<dbReference type="PANTHER" id="PTHR34461:SF2">
    <property type="entry name" value="EXPRESSED PROTEIN"/>
    <property type="match status" value="1"/>
</dbReference>
<name>A0A4S4ER09_CAMSN</name>